<evidence type="ECO:0000313" key="3">
    <source>
        <dbReference type="Proteomes" id="UP001237156"/>
    </source>
</evidence>
<reference evidence="2 3" key="1">
    <citation type="submission" date="2023-04" db="EMBL/GenBank/DDBJ databases">
        <title>Ottowia paracancer sp. nov., isolated from human stomach.</title>
        <authorList>
            <person name="Song Y."/>
        </authorList>
    </citation>
    <scope>NUCLEOTIDE SEQUENCE [LARGE SCALE GENOMIC DNA]</scope>
    <source>
        <strain evidence="2 3">10c7w1</strain>
    </source>
</reference>
<keyword evidence="1" id="KW-0812">Transmembrane</keyword>
<keyword evidence="3" id="KW-1185">Reference proteome</keyword>
<keyword evidence="1" id="KW-1133">Transmembrane helix</keyword>
<evidence type="ECO:0000256" key="1">
    <source>
        <dbReference type="SAM" id="Phobius"/>
    </source>
</evidence>
<proteinExistence type="predicted"/>
<dbReference type="EMBL" id="JARVII010000036">
    <property type="protein sequence ID" value="MDG9700434.1"/>
    <property type="molecule type" value="Genomic_DNA"/>
</dbReference>
<dbReference type="Proteomes" id="UP001237156">
    <property type="component" value="Unassembled WGS sequence"/>
</dbReference>
<accession>A0AAW6RNC2</accession>
<organism evidence="2 3">
    <name type="scientific">Ottowia cancrivicina</name>
    <dbReference type="NCBI Taxonomy" id="3040346"/>
    <lineage>
        <taxon>Bacteria</taxon>
        <taxon>Pseudomonadati</taxon>
        <taxon>Pseudomonadota</taxon>
        <taxon>Betaproteobacteria</taxon>
        <taxon>Burkholderiales</taxon>
        <taxon>Comamonadaceae</taxon>
        <taxon>Ottowia</taxon>
    </lineage>
</organism>
<comment type="caution">
    <text evidence="2">The sequence shown here is derived from an EMBL/GenBank/DDBJ whole genome shotgun (WGS) entry which is preliminary data.</text>
</comment>
<keyword evidence="1" id="KW-0472">Membrane</keyword>
<sequence>MLSTDYEINNEYKGKSIYELQVISNDLKKGKEFSFDDKEVKRLVRYARYIDSISWRELLVDLIRWLFVPICVLLLAFVLLRWNTVRSIQSCSLNVQARLIKGKTTKIWDIEANFPWQIK</sequence>
<dbReference type="RefSeq" id="WP_279525155.1">
    <property type="nucleotide sequence ID" value="NZ_JARVII010000036.1"/>
</dbReference>
<protein>
    <submittedName>
        <fullName evidence="2">Uncharacterized protein</fullName>
    </submittedName>
</protein>
<evidence type="ECO:0000313" key="2">
    <source>
        <dbReference type="EMBL" id="MDG9700434.1"/>
    </source>
</evidence>
<gene>
    <name evidence="2" type="ORF">QB898_12060</name>
</gene>
<dbReference type="AlphaFoldDB" id="A0AAW6RNC2"/>
<name>A0AAW6RNC2_9BURK</name>
<feature type="transmembrane region" description="Helical" evidence="1">
    <location>
        <begin position="62"/>
        <end position="80"/>
    </location>
</feature>